<dbReference type="AlphaFoldDB" id="A0A1H8F7E0"/>
<reference evidence="3 4" key="1">
    <citation type="submission" date="2016-10" db="EMBL/GenBank/DDBJ databases">
        <authorList>
            <person name="de Groot N.N."/>
        </authorList>
    </citation>
    <scope>NUCLEOTIDE SEQUENCE [LARGE SCALE GENOMIC DNA]</scope>
    <source>
        <strain evidence="3 4">DSM 15123</strain>
    </source>
</reference>
<dbReference type="STRING" id="1121117.SAMN02745977_00950"/>
<feature type="domain" description="NodB homology" evidence="2">
    <location>
        <begin position="117"/>
        <end position="303"/>
    </location>
</feature>
<accession>A0A1H8F7E0</accession>
<evidence type="ECO:0000313" key="4">
    <source>
        <dbReference type="Proteomes" id="UP000199531"/>
    </source>
</evidence>
<proteinExistence type="predicted"/>
<evidence type="ECO:0000313" key="3">
    <source>
        <dbReference type="EMBL" id="SEN27565.1"/>
    </source>
</evidence>
<dbReference type="PROSITE" id="PS51677">
    <property type="entry name" value="NODB"/>
    <property type="match status" value="1"/>
</dbReference>
<dbReference type="GO" id="GO:0016810">
    <property type="term" value="F:hydrolase activity, acting on carbon-nitrogen (but not peptide) bonds"/>
    <property type="evidence" value="ECO:0007669"/>
    <property type="project" value="InterPro"/>
</dbReference>
<organism evidence="3 4">
    <name type="scientific">Brachymonas denitrificans DSM 15123</name>
    <dbReference type="NCBI Taxonomy" id="1121117"/>
    <lineage>
        <taxon>Bacteria</taxon>
        <taxon>Pseudomonadati</taxon>
        <taxon>Pseudomonadota</taxon>
        <taxon>Betaproteobacteria</taxon>
        <taxon>Burkholderiales</taxon>
        <taxon>Comamonadaceae</taxon>
        <taxon>Brachymonas</taxon>
    </lineage>
</organism>
<dbReference type="InterPro" id="IPR050248">
    <property type="entry name" value="Polysacc_deacetylase_ArnD"/>
</dbReference>
<dbReference type="PANTHER" id="PTHR10587">
    <property type="entry name" value="GLYCOSYL TRANSFERASE-RELATED"/>
    <property type="match status" value="1"/>
</dbReference>
<dbReference type="InterPro" id="IPR002509">
    <property type="entry name" value="NODB_dom"/>
</dbReference>
<dbReference type="InterPro" id="IPR011330">
    <property type="entry name" value="Glyco_hydro/deAcase_b/a-brl"/>
</dbReference>
<evidence type="ECO:0000256" key="1">
    <source>
        <dbReference type="SAM" id="Phobius"/>
    </source>
</evidence>
<sequence length="333" mass="36798">MSAPSMEDSSRMQGVSPVKGDLAAHAPVQPGIAVTDGSVELSEPESGIWRPVPLVWISVAWHLACLLALVWRPGDWPYWLGLLALNHLLLTVLVFLPRNRWLGRTLTRLPPDARGRRQVALTFDDGPDPVVTPQVLDLLDRHGARASFFCIGSRVRQHPELVREIVARGHTVENHGDAHSPIFALWGMARMRRDIAAMQQSLRDAGVPPARFFRPTAGFRNPLLDPVLARMGLQLAMWERRSFDTRDGNPARVLARLVRGLAAGDILLLHDGNSAVTTDGRPVVLEVLPQLLRRLQQAGLQPVHLREALAPQTSVHPDPDAQTLLARLAHQDP</sequence>
<evidence type="ECO:0000259" key="2">
    <source>
        <dbReference type="PROSITE" id="PS51677"/>
    </source>
</evidence>
<feature type="transmembrane region" description="Helical" evidence="1">
    <location>
        <begin position="77"/>
        <end position="96"/>
    </location>
</feature>
<gene>
    <name evidence="3" type="ORF">SAMN02745977_00950</name>
</gene>
<keyword evidence="1" id="KW-1133">Transmembrane helix</keyword>
<dbReference type="RefSeq" id="WP_234969978.1">
    <property type="nucleotide sequence ID" value="NZ_FOCW01000001.1"/>
</dbReference>
<keyword evidence="1" id="KW-0812">Transmembrane</keyword>
<keyword evidence="4" id="KW-1185">Reference proteome</keyword>
<dbReference type="Proteomes" id="UP000199531">
    <property type="component" value="Unassembled WGS sequence"/>
</dbReference>
<dbReference type="Pfam" id="PF01522">
    <property type="entry name" value="Polysacc_deac_1"/>
    <property type="match status" value="1"/>
</dbReference>
<keyword evidence="1" id="KW-0472">Membrane</keyword>
<dbReference type="CDD" id="cd10917">
    <property type="entry name" value="CE4_NodB_like_6s_7s"/>
    <property type="match status" value="1"/>
</dbReference>
<dbReference type="SUPFAM" id="SSF88713">
    <property type="entry name" value="Glycoside hydrolase/deacetylase"/>
    <property type="match status" value="1"/>
</dbReference>
<dbReference type="PANTHER" id="PTHR10587:SF137">
    <property type="entry name" value="4-DEOXY-4-FORMAMIDO-L-ARABINOSE-PHOSPHOUNDECAPRENOL DEFORMYLASE ARND-RELATED"/>
    <property type="match status" value="1"/>
</dbReference>
<dbReference type="Gene3D" id="3.20.20.370">
    <property type="entry name" value="Glycoside hydrolase/deacetylase"/>
    <property type="match status" value="1"/>
</dbReference>
<name>A0A1H8F7E0_9BURK</name>
<dbReference type="GO" id="GO:0005975">
    <property type="term" value="P:carbohydrate metabolic process"/>
    <property type="evidence" value="ECO:0007669"/>
    <property type="project" value="InterPro"/>
</dbReference>
<feature type="transmembrane region" description="Helical" evidence="1">
    <location>
        <begin position="52"/>
        <end position="71"/>
    </location>
</feature>
<dbReference type="EMBL" id="FOCW01000001">
    <property type="protein sequence ID" value="SEN27565.1"/>
    <property type="molecule type" value="Genomic_DNA"/>
</dbReference>
<protein>
    <submittedName>
        <fullName evidence="3">Peptidoglycan/xylan/chitin deacetylase, PgdA/CDA1 family</fullName>
    </submittedName>
</protein>